<dbReference type="InterPro" id="IPR041412">
    <property type="entry name" value="Xrn1_helical"/>
</dbReference>
<dbReference type="GO" id="GO:0005634">
    <property type="term" value="C:nucleus"/>
    <property type="evidence" value="ECO:0007669"/>
    <property type="project" value="TreeGrafter"/>
</dbReference>
<protein>
    <submittedName>
        <fullName evidence="2">5'-3' exoribonuclease 3</fullName>
    </submittedName>
</protein>
<dbReference type="Pfam" id="PF17846">
    <property type="entry name" value="XRN_M"/>
    <property type="match status" value="1"/>
</dbReference>
<comment type="caution">
    <text evidence="2">The sequence shown here is derived from an EMBL/GenBank/DDBJ whole genome shotgun (WGS) entry which is preliminary data.</text>
</comment>
<dbReference type="GO" id="GO:0004534">
    <property type="term" value="F:5'-3' RNA exonuclease activity"/>
    <property type="evidence" value="ECO:0007669"/>
    <property type="project" value="TreeGrafter"/>
</dbReference>
<evidence type="ECO:0000313" key="3">
    <source>
        <dbReference type="Proteomes" id="UP001418222"/>
    </source>
</evidence>
<gene>
    <name evidence="2" type="primary">XRN3</name>
    <name evidence="2" type="ORF">KSP39_PZI016075</name>
</gene>
<keyword evidence="3" id="KW-1185">Reference proteome</keyword>
<dbReference type="PANTHER" id="PTHR12341:SF62">
    <property type="entry name" value="5'-3' EXORIBONUCLEASE 3-LIKE"/>
    <property type="match status" value="1"/>
</dbReference>
<dbReference type="PANTHER" id="PTHR12341">
    <property type="entry name" value="5'-&gt;3' EXORIBONUCLEASE"/>
    <property type="match status" value="1"/>
</dbReference>
<dbReference type="EMBL" id="JBBWWQ010000014">
    <property type="protein sequence ID" value="KAK8931178.1"/>
    <property type="molecule type" value="Genomic_DNA"/>
</dbReference>
<sequence length="301" mass="35157">MDIYGSPEEVDEVSLARIAAKALNQGKVGIASGNVHTISNGSHLRCITRIIYYLWSIQKALISKPYEIDDIYGKPYVIDLLAISTKYQELDMKPECQSVIDIERIVDDFIFIYYFSGNDFLPHLPSIKIHEINERSTSYINFQGIKIFISETGSYEDMIFVKRSTLRKVFFKSDIDVVIIRIEEQFIKYEKGRIILEDDDEGNRWIPENPFEVFLQSNIEAVTIRMEEQFIKFGKGRIILEDDDEGNRWLPENPFEVRSDSKQHTMNRRGRIYRTTNGKEHGHANLYDKPRSEKRAMFEGF</sequence>
<dbReference type="AlphaFoldDB" id="A0AAP0G0V6"/>
<dbReference type="InterPro" id="IPR027073">
    <property type="entry name" value="5_3_exoribonuclease"/>
</dbReference>
<accession>A0AAP0G0V6</accession>
<dbReference type="GO" id="GO:0000956">
    <property type="term" value="P:nuclear-transcribed mRNA catabolic process"/>
    <property type="evidence" value="ECO:0007669"/>
    <property type="project" value="TreeGrafter"/>
</dbReference>
<proteinExistence type="predicted"/>
<dbReference type="Proteomes" id="UP001418222">
    <property type="component" value="Unassembled WGS sequence"/>
</dbReference>
<evidence type="ECO:0000313" key="2">
    <source>
        <dbReference type="EMBL" id="KAK8931178.1"/>
    </source>
</evidence>
<name>A0AAP0G0V6_9ASPA</name>
<reference evidence="2 3" key="1">
    <citation type="journal article" date="2022" name="Nat. Plants">
        <title>Genomes of leafy and leafless Platanthera orchids illuminate the evolution of mycoheterotrophy.</title>
        <authorList>
            <person name="Li M.H."/>
            <person name="Liu K.W."/>
            <person name="Li Z."/>
            <person name="Lu H.C."/>
            <person name="Ye Q.L."/>
            <person name="Zhang D."/>
            <person name="Wang J.Y."/>
            <person name="Li Y.F."/>
            <person name="Zhong Z.M."/>
            <person name="Liu X."/>
            <person name="Yu X."/>
            <person name="Liu D.K."/>
            <person name="Tu X.D."/>
            <person name="Liu B."/>
            <person name="Hao Y."/>
            <person name="Liao X.Y."/>
            <person name="Jiang Y.T."/>
            <person name="Sun W.H."/>
            <person name="Chen J."/>
            <person name="Chen Y.Q."/>
            <person name="Ai Y."/>
            <person name="Zhai J.W."/>
            <person name="Wu S.S."/>
            <person name="Zhou Z."/>
            <person name="Hsiao Y.Y."/>
            <person name="Wu W.L."/>
            <person name="Chen Y.Y."/>
            <person name="Lin Y.F."/>
            <person name="Hsu J.L."/>
            <person name="Li C.Y."/>
            <person name="Wang Z.W."/>
            <person name="Zhao X."/>
            <person name="Zhong W.Y."/>
            <person name="Ma X.K."/>
            <person name="Ma L."/>
            <person name="Huang J."/>
            <person name="Chen G.Z."/>
            <person name="Huang M.Z."/>
            <person name="Huang L."/>
            <person name="Peng D.H."/>
            <person name="Luo Y.B."/>
            <person name="Zou S.Q."/>
            <person name="Chen S.P."/>
            <person name="Lan S."/>
            <person name="Tsai W.C."/>
            <person name="Van de Peer Y."/>
            <person name="Liu Z.J."/>
        </authorList>
    </citation>
    <scope>NUCLEOTIDE SEQUENCE [LARGE SCALE GENOMIC DNA]</scope>
    <source>
        <strain evidence="2">Lor287</strain>
    </source>
</reference>
<organism evidence="2 3">
    <name type="scientific">Platanthera zijinensis</name>
    <dbReference type="NCBI Taxonomy" id="2320716"/>
    <lineage>
        <taxon>Eukaryota</taxon>
        <taxon>Viridiplantae</taxon>
        <taxon>Streptophyta</taxon>
        <taxon>Embryophyta</taxon>
        <taxon>Tracheophyta</taxon>
        <taxon>Spermatophyta</taxon>
        <taxon>Magnoliopsida</taxon>
        <taxon>Liliopsida</taxon>
        <taxon>Asparagales</taxon>
        <taxon>Orchidaceae</taxon>
        <taxon>Orchidoideae</taxon>
        <taxon>Orchideae</taxon>
        <taxon>Orchidinae</taxon>
        <taxon>Platanthera</taxon>
    </lineage>
</organism>
<dbReference type="GO" id="GO:0003723">
    <property type="term" value="F:RNA binding"/>
    <property type="evidence" value="ECO:0007669"/>
    <property type="project" value="TreeGrafter"/>
</dbReference>
<evidence type="ECO:0000259" key="1">
    <source>
        <dbReference type="Pfam" id="PF17846"/>
    </source>
</evidence>
<feature type="domain" description="Xrn1 helical" evidence="1">
    <location>
        <begin position="100"/>
        <end position="164"/>
    </location>
</feature>